<dbReference type="Pfam" id="PF00040">
    <property type="entry name" value="fn2"/>
    <property type="match status" value="1"/>
</dbReference>
<keyword evidence="14" id="KW-1185">Reference proteome</keyword>
<keyword evidence="10" id="KW-0812">Transmembrane</keyword>
<keyword evidence="8" id="KW-0624">Polysaccharide degradation</keyword>
<keyword evidence="6" id="KW-0119">Carbohydrate metabolism</keyword>
<keyword evidence="2" id="KW-0677">Repeat</keyword>
<organism evidence="13 14">
    <name type="scientific">Prymnesium parvum</name>
    <name type="common">Toxic golden alga</name>
    <dbReference type="NCBI Taxonomy" id="97485"/>
    <lineage>
        <taxon>Eukaryota</taxon>
        <taxon>Haptista</taxon>
        <taxon>Haptophyta</taxon>
        <taxon>Prymnesiophyceae</taxon>
        <taxon>Prymnesiales</taxon>
        <taxon>Prymnesiaceae</taxon>
        <taxon>Prymnesium</taxon>
    </lineage>
</organism>
<gene>
    <name evidence="13" type="ORF">AB1Y20_001608</name>
</gene>
<sequence length="699" mass="76170">MLLCALTLLAAGSAREEASRHAQREPPAPDDSACCGPQFHARGGHVLMDGKRLRLKGLSWFGFEGDNAVADGLWQQPVDSYLEFFSANQFNAMRVPLALNNILSNPIPSRSMLSAETGLMGEDSLWLLEKIVMRAASKGILVLLDMHRLNSSLWPDPQGLWYSDKVTFEMLKGGWKELARRFCKHWNVFGADLLNEPHGGTWASGEQATDWDAAAEVLGNTVLAECARWVVLVEGIGQAGRVKPEYFWGENLEGVRRRKLRLHLEDKVIYSPHVYGPGLSRLMHYFDDPQFAQAMPQVWHAHFGFLLDDPSTTVILGEFGGPYNKPADIEWQRSLVEYLVRHGHVSSFYWCLNPNAGDTGGVLQQDWKTPNKAKLELLRPLDSSNIVELMRGSKPFPSRSFGKEVGLHEVGGSVLRCRTSSSAGGEPLALASVQRCNGVAECSDHSDEEGCRFSPCVTIGGPDAYKSCRFPFFYNGRSFKACTMMDAQTAEPWCPTDLDPSGSYSDYTRSGVCGPACPKPPRGEDAAGLCGSSSSDPNKHCAPPPSPPPAPPSPPPAFQLAARVGGHGGSMAALLAALALLSLLLGGVGVYTLRRERWLAGLAGLAAEWEAFTQKASSQQAARVAEASRQPPRVRGAAVGGAPPAEWWYLDEQDRQYGPLSAESVIELHRAGLVTSSTLVWSQAHCEAWQEFRTSVLAG</sequence>
<keyword evidence="5" id="KW-1015">Disulfide bond</keyword>
<keyword evidence="4" id="KW-0136">Cellulose degradation</keyword>
<dbReference type="InterPro" id="IPR036055">
    <property type="entry name" value="LDL_receptor-like_sf"/>
</dbReference>
<dbReference type="GO" id="GO:0004553">
    <property type="term" value="F:hydrolase activity, hydrolyzing O-glycosyl compounds"/>
    <property type="evidence" value="ECO:0007669"/>
    <property type="project" value="InterPro"/>
</dbReference>
<evidence type="ECO:0000256" key="9">
    <source>
        <dbReference type="SAM" id="MobiDB-lite"/>
    </source>
</evidence>
<proteinExistence type="inferred from homology"/>
<evidence type="ECO:0000313" key="13">
    <source>
        <dbReference type="EMBL" id="KAL1530709.1"/>
    </source>
</evidence>
<evidence type="ECO:0000256" key="7">
    <source>
        <dbReference type="ARBA" id="ARBA00023295"/>
    </source>
</evidence>
<accession>A0AB34KDT2</accession>
<evidence type="ECO:0000256" key="2">
    <source>
        <dbReference type="ARBA" id="ARBA00022737"/>
    </source>
</evidence>
<dbReference type="Proteomes" id="UP001515480">
    <property type="component" value="Unassembled WGS sequence"/>
</dbReference>
<evidence type="ECO:0000259" key="12">
    <source>
        <dbReference type="PROSITE" id="PS51092"/>
    </source>
</evidence>
<dbReference type="SUPFAM" id="SSF51445">
    <property type="entry name" value="(Trans)glycosidases"/>
    <property type="match status" value="1"/>
</dbReference>
<evidence type="ECO:0000256" key="4">
    <source>
        <dbReference type="ARBA" id="ARBA00023001"/>
    </source>
</evidence>
<evidence type="ECO:0000256" key="1">
    <source>
        <dbReference type="ARBA" id="ARBA00005641"/>
    </source>
</evidence>
<reference evidence="13 14" key="1">
    <citation type="journal article" date="2024" name="Science">
        <title>Giant polyketide synthase enzymes in the biosynthesis of giant marine polyether toxins.</title>
        <authorList>
            <person name="Fallon T.R."/>
            <person name="Shende V.V."/>
            <person name="Wierzbicki I.H."/>
            <person name="Pendleton A.L."/>
            <person name="Watervoot N.F."/>
            <person name="Auber R.P."/>
            <person name="Gonzalez D.J."/>
            <person name="Wisecaver J.H."/>
            <person name="Moore B.S."/>
        </authorList>
    </citation>
    <scope>NUCLEOTIDE SEQUENCE [LARGE SCALE GENOMIC DNA]</scope>
    <source>
        <strain evidence="13 14">12B1</strain>
    </source>
</reference>
<dbReference type="InterPro" id="IPR000562">
    <property type="entry name" value="FN_type2_dom"/>
</dbReference>
<dbReference type="PANTHER" id="PTHR35923">
    <property type="entry name" value="MAJOR EXTRACELLULAR ENDOGLUCANASE"/>
    <property type="match status" value="1"/>
</dbReference>
<evidence type="ECO:0000256" key="3">
    <source>
        <dbReference type="ARBA" id="ARBA00022801"/>
    </source>
</evidence>
<dbReference type="SUPFAM" id="SSF57424">
    <property type="entry name" value="LDL receptor-like module"/>
    <property type="match status" value="1"/>
</dbReference>
<name>A0AB34KDT2_PRYPA</name>
<feature type="compositionally biased region" description="Pro residues" evidence="9">
    <location>
        <begin position="542"/>
        <end position="557"/>
    </location>
</feature>
<feature type="region of interest" description="Disordered" evidence="9">
    <location>
        <begin position="525"/>
        <end position="557"/>
    </location>
</feature>
<evidence type="ECO:0000256" key="11">
    <source>
        <dbReference type="SAM" id="SignalP"/>
    </source>
</evidence>
<dbReference type="Gene3D" id="2.10.10.10">
    <property type="entry name" value="Fibronectin, type II, collagen-binding"/>
    <property type="match status" value="1"/>
</dbReference>
<dbReference type="InterPro" id="IPR036943">
    <property type="entry name" value="FN_type2_sf"/>
</dbReference>
<dbReference type="InterPro" id="IPR001547">
    <property type="entry name" value="Glyco_hydro_5"/>
</dbReference>
<dbReference type="CDD" id="cd00112">
    <property type="entry name" value="LDLa"/>
    <property type="match status" value="1"/>
</dbReference>
<dbReference type="PANTHER" id="PTHR35923:SF2">
    <property type="entry name" value="ENDOGLUCANASE"/>
    <property type="match status" value="1"/>
</dbReference>
<feature type="transmembrane region" description="Helical" evidence="10">
    <location>
        <begin position="571"/>
        <end position="593"/>
    </location>
</feature>
<dbReference type="InterPro" id="IPR013806">
    <property type="entry name" value="Kringle-like"/>
</dbReference>
<dbReference type="EMBL" id="JBGBPQ010000001">
    <property type="protein sequence ID" value="KAL1530709.1"/>
    <property type="molecule type" value="Genomic_DNA"/>
</dbReference>
<keyword evidence="3" id="KW-0378">Hydrolase</keyword>
<feature type="chain" id="PRO_5044296221" description="Fibronectin type-II domain-containing protein" evidence="11">
    <location>
        <begin position="19"/>
        <end position="699"/>
    </location>
</feature>
<protein>
    <recommendedName>
        <fullName evidence="12">Fibronectin type-II domain-containing protein</fullName>
    </recommendedName>
</protein>
<dbReference type="SUPFAM" id="SSF57440">
    <property type="entry name" value="Kringle-like"/>
    <property type="match status" value="1"/>
</dbReference>
<keyword evidence="7" id="KW-0326">Glycosidase</keyword>
<keyword evidence="10" id="KW-0472">Membrane</keyword>
<comment type="caution">
    <text evidence="13">The sequence shown here is derived from an EMBL/GenBank/DDBJ whole genome shotgun (WGS) entry which is preliminary data.</text>
</comment>
<feature type="domain" description="Fibronectin type-II" evidence="12">
    <location>
        <begin position="463"/>
        <end position="515"/>
    </location>
</feature>
<evidence type="ECO:0000256" key="6">
    <source>
        <dbReference type="ARBA" id="ARBA00023277"/>
    </source>
</evidence>
<dbReference type="InterPro" id="IPR002172">
    <property type="entry name" value="LDrepeatLR_classA_rpt"/>
</dbReference>
<keyword evidence="11" id="KW-0732">Signal</keyword>
<keyword evidence="10" id="KW-1133">Transmembrane helix</keyword>
<evidence type="ECO:0000256" key="8">
    <source>
        <dbReference type="ARBA" id="ARBA00023326"/>
    </source>
</evidence>
<dbReference type="GO" id="GO:0030245">
    <property type="term" value="P:cellulose catabolic process"/>
    <property type="evidence" value="ECO:0007669"/>
    <property type="project" value="UniProtKB-KW"/>
</dbReference>
<evidence type="ECO:0000313" key="14">
    <source>
        <dbReference type="Proteomes" id="UP001515480"/>
    </source>
</evidence>
<evidence type="ECO:0000256" key="10">
    <source>
        <dbReference type="SAM" id="Phobius"/>
    </source>
</evidence>
<dbReference type="AlphaFoldDB" id="A0AB34KDT2"/>
<comment type="similarity">
    <text evidence="1">Belongs to the glycosyl hydrolase 5 (cellulase A) family.</text>
</comment>
<dbReference type="Pfam" id="PF00150">
    <property type="entry name" value="Cellulase"/>
    <property type="match status" value="1"/>
</dbReference>
<dbReference type="Pfam" id="PF14237">
    <property type="entry name" value="GYF_2"/>
    <property type="match status" value="1"/>
</dbReference>
<dbReference type="PROSITE" id="PS51092">
    <property type="entry name" value="FN2_2"/>
    <property type="match status" value="1"/>
</dbReference>
<dbReference type="InterPro" id="IPR017853">
    <property type="entry name" value="GH"/>
</dbReference>
<feature type="signal peptide" evidence="11">
    <location>
        <begin position="1"/>
        <end position="18"/>
    </location>
</feature>
<dbReference type="InterPro" id="IPR025640">
    <property type="entry name" value="GYF_2"/>
</dbReference>
<evidence type="ECO:0000256" key="5">
    <source>
        <dbReference type="ARBA" id="ARBA00023157"/>
    </source>
</evidence>
<dbReference type="Gene3D" id="3.20.20.80">
    <property type="entry name" value="Glycosidases"/>
    <property type="match status" value="1"/>
</dbReference>